<evidence type="ECO:0000313" key="3">
    <source>
        <dbReference type="Proteomes" id="UP000321525"/>
    </source>
</evidence>
<dbReference type="Proteomes" id="UP000321525">
    <property type="component" value="Unassembled WGS sequence"/>
</dbReference>
<reference evidence="2 4" key="1">
    <citation type="submission" date="2019-07" db="EMBL/GenBank/DDBJ databases">
        <title>Genomes of sea-ice associated Colwellia species.</title>
        <authorList>
            <person name="Bowman J.P."/>
        </authorList>
    </citation>
    <scope>NUCLEOTIDE SEQUENCE [LARGE SCALE GENOMIC DNA]</scope>
    <source>
        <strain evidence="1 3">ACAM 607</strain>
        <strain evidence="2 4">IC036</strain>
    </source>
</reference>
<dbReference type="AlphaFoldDB" id="A0A5C6Q708"/>
<proteinExistence type="predicted"/>
<dbReference type="PANTHER" id="PTHR37805:SF1">
    <property type="entry name" value="CYTOPLASMIC PROTEIN"/>
    <property type="match status" value="1"/>
</dbReference>
<evidence type="ECO:0000313" key="4">
    <source>
        <dbReference type="Proteomes" id="UP000321917"/>
    </source>
</evidence>
<dbReference type="PANTHER" id="PTHR37805">
    <property type="entry name" value="CYTOPLASMIC PROTEIN-RELATED"/>
    <property type="match status" value="1"/>
</dbReference>
<dbReference type="Pfam" id="PF07308">
    <property type="entry name" value="DUF1456"/>
    <property type="match status" value="2"/>
</dbReference>
<dbReference type="EMBL" id="VOLQ01000029">
    <property type="protein sequence ID" value="TWX64706.1"/>
    <property type="molecule type" value="Genomic_DNA"/>
</dbReference>
<dbReference type="EMBL" id="VOLR01000026">
    <property type="protein sequence ID" value="TWX55836.1"/>
    <property type="molecule type" value="Genomic_DNA"/>
</dbReference>
<comment type="caution">
    <text evidence="2">The sequence shown here is derived from an EMBL/GenBank/DDBJ whole genome shotgun (WGS) entry which is preliminary data.</text>
</comment>
<accession>A0A5C6Q708</accession>
<evidence type="ECO:0000313" key="1">
    <source>
        <dbReference type="EMBL" id="TWX55836.1"/>
    </source>
</evidence>
<dbReference type="InterPro" id="IPR009921">
    <property type="entry name" value="YehS-like"/>
</dbReference>
<dbReference type="OrthoDB" id="9788465at2"/>
<name>A0A5C6Q708_9GAMM</name>
<evidence type="ECO:0000313" key="2">
    <source>
        <dbReference type="EMBL" id="TWX64706.1"/>
    </source>
</evidence>
<organism evidence="2 4">
    <name type="scientific">Colwellia hornerae</name>
    <dbReference type="NCBI Taxonomy" id="89402"/>
    <lineage>
        <taxon>Bacteria</taxon>
        <taxon>Pseudomonadati</taxon>
        <taxon>Pseudomonadota</taxon>
        <taxon>Gammaproteobacteria</taxon>
        <taxon>Alteromonadales</taxon>
        <taxon>Colwelliaceae</taxon>
        <taxon>Colwellia</taxon>
    </lineage>
</organism>
<gene>
    <name evidence="1" type="ORF">ESZ26_15845</name>
    <name evidence="2" type="ORF">ESZ27_13900</name>
</gene>
<sequence length="152" mass="17300">MINNDILRRLSTLLGFDDEKTRAVFKLNACEITAEQLVCFYKEKDDETYVELLDVEFASFLNGLIIEKRGAKEGPQAVPEDVLTNNAIFNKLKIAFSLHADEVIETLELAELSLTKYELSAFFRSISNKHYRDCSDEVLSTFIKGLKIKLQG</sequence>
<protein>
    <submittedName>
        <fullName evidence="2">DUF1456 family protein</fullName>
    </submittedName>
</protein>
<dbReference type="Proteomes" id="UP000321917">
    <property type="component" value="Unassembled WGS sequence"/>
</dbReference>
<dbReference type="RefSeq" id="WP_146800435.1">
    <property type="nucleotide sequence ID" value="NZ_VOLP01000025.1"/>
</dbReference>
<keyword evidence="3" id="KW-1185">Reference proteome</keyword>